<feature type="region of interest" description="Disordered" evidence="1">
    <location>
        <begin position="166"/>
        <end position="196"/>
    </location>
</feature>
<dbReference type="EMBL" id="BGPR01021009">
    <property type="protein sequence ID" value="GBN85900.1"/>
    <property type="molecule type" value="Genomic_DNA"/>
</dbReference>
<protein>
    <recommendedName>
        <fullName evidence="2">Retroviral polymerase SH3-like domain-containing protein</fullName>
    </recommendedName>
</protein>
<sequence length="229" mass="26229">MERRRIYCGKIEVELIRKANRLQLMKQDLEKTETVFLSSASASRKSIAVQGGAYAVPGDASGNKSYQKEDGYVGVPKQIRKEVDMRAKLGIMMGYEMHTKGFWIWLRDENKLIEIINVRFDENTEGIHGSQNSNRYTKFNFTIADYSDDEDDFDTVIYSLSSRLIPETSSESPSTSRHRCGENTKSEKLPDSAHGQKEDNIVEVRIILNINRQLHPKKHPNGMIQWIGK</sequence>
<organism evidence="3 4">
    <name type="scientific">Araneus ventricosus</name>
    <name type="common">Orbweaver spider</name>
    <name type="synonym">Epeira ventricosa</name>
    <dbReference type="NCBI Taxonomy" id="182803"/>
    <lineage>
        <taxon>Eukaryota</taxon>
        <taxon>Metazoa</taxon>
        <taxon>Ecdysozoa</taxon>
        <taxon>Arthropoda</taxon>
        <taxon>Chelicerata</taxon>
        <taxon>Arachnida</taxon>
        <taxon>Araneae</taxon>
        <taxon>Araneomorphae</taxon>
        <taxon>Entelegynae</taxon>
        <taxon>Araneoidea</taxon>
        <taxon>Araneidae</taxon>
        <taxon>Araneus</taxon>
    </lineage>
</organism>
<dbReference type="Pfam" id="PF25597">
    <property type="entry name" value="SH3_retrovirus"/>
    <property type="match status" value="1"/>
</dbReference>
<feature type="compositionally biased region" description="Low complexity" evidence="1">
    <location>
        <begin position="166"/>
        <end position="175"/>
    </location>
</feature>
<comment type="caution">
    <text evidence="3">The sequence shown here is derived from an EMBL/GenBank/DDBJ whole genome shotgun (WGS) entry which is preliminary data.</text>
</comment>
<reference evidence="3 4" key="1">
    <citation type="journal article" date="2019" name="Sci. Rep.">
        <title>Orb-weaving spider Araneus ventricosus genome elucidates the spidroin gene catalogue.</title>
        <authorList>
            <person name="Kono N."/>
            <person name="Nakamura H."/>
            <person name="Ohtoshi R."/>
            <person name="Moran D.A.P."/>
            <person name="Shinohara A."/>
            <person name="Yoshida Y."/>
            <person name="Fujiwara M."/>
            <person name="Mori M."/>
            <person name="Tomita M."/>
            <person name="Arakawa K."/>
        </authorList>
    </citation>
    <scope>NUCLEOTIDE SEQUENCE [LARGE SCALE GENOMIC DNA]</scope>
</reference>
<keyword evidence="4" id="KW-1185">Reference proteome</keyword>
<accession>A0A4Y2SF22</accession>
<proteinExistence type="predicted"/>
<evidence type="ECO:0000313" key="4">
    <source>
        <dbReference type="Proteomes" id="UP000499080"/>
    </source>
</evidence>
<dbReference type="OrthoDB" id="8039805at2759"/>
<name>A0A4Y2SF22_ARAVE</name>
<gene>
    <name evidence="3" type="ORF">AVEN_46828_1</name>
</gene>
<dbReference type="AlphaFoldDB" id="A0A4Y2SF22"/>
<evidence type="ECO:0000313" key="3">
    <source>
        <dbReference type="EMBL" id="GBN85900.1"/>
    </source>
</evidence>
<feature type="domain" description="Retroviral polymerase SH3-like" evidence="2">
    <location>
        <begin position="72"/>
        <end position="126"/>
    </location>
</feature>
<evidence type="ECO:0000256" key="1">
    <source>
        <dbReference type="SAM" id="MobiDB-lite"/>
    </source>
</evidence>
<dbReference type="Proteomes" id="UP000499080">
    <property type="component" value="Unassembled WGS sequence"/>
</dbReference>
<evidence type="ECO:0000259" key="2">
    <source>
        <dbReference type="Pfam" id="PF25597"/>
    </source>
</evidence>
<dbReference type="InterPro" id="IPR057670">
    <property type="entry name" value="SH3_retrovirus"/>
</dbReference>
<feature type="compositionally biased region" description="Basic and acidic residues" evidence="1">
    <location>
        <begin position="179"/>
        <end position="196"/>
    </location>
</feature>